<dbReference type="InterPro" id="IPR011605">
    <property type="entry name" value="NusB_fam"/>
</dbReference>
<protein>
    <recommendedName>
        <fullName evidence="6">Transcription antitermination protein NusB</fullName>
    </recommendedName>
    <alternativeName>
        <fullName evidence="6">Antitermination factor NusB</fullName>
    </alternativeName>
</protein>
<evidence type="ECO:0000256" key="5">
    <source>
        <dbReference type="ARBA" id="ARBA00023163"/>
    </source>
</evidence>
<evidence type="ECO:0000256" key="1">
    <source>
        <dbReference type="ARBA" id="ARBA00005952"/>
    </source>
</evidence>
<keyword evidence="4 6" id="KW-0805">Transcription regulation</keyword>
<reference evidence="8 9" key="1">
    <citation type="submission" date="2016-10" db="EMBL/GenBank/DDBJ databases">
        <authorList>
            <person name="de Groot N.N."/>
        </authorList>
    </citation>
    <scope>NUCLEOTIDE SEQUENCE [LARGE SCALE GENOMIC DNA]</scope>
    <source>
        <strain evidence="8 9">DSM 19938</strain>
    </source>
</reference>
<dbReference type="InterPro" id="IPR035926">
    <property type="entry name" value="NusB-like_sf"/>
</dbReference>
<dbReference type="PANTHER" id="PTHR11078">
    <property type="entry name" value="N UTILIZATION SUBSTANCE PROTEIN B-RELATED"/>
    <property type="match status" value="1"/>
</dbReference>
<dbReference type="RefSeq" id="WP_090335226.1">
    <property type="nucleotide sequence ID" value="NZ_FNXY01000003.1"/>
</dbReference>
<keyword evidence="9" id="KW-1185">Reference proteome</keyword>
<feature type="domain" description="NusB/RsmB/TIM44" evidence="7">
    <location>
        <begin position="277"/>
        <end position="365"/>
    </location>
</feature>
<comment type="function">
    <text evidence="6">Involved in transcription antitermination. Required for transcription of ribosomal RNA (rRNA) genes. Binds specifically to the boxA antiterminator sequence of the ribosomal RNA (rrn) operons.</text>
</comment>
<dbReference type="STRING" id="408657.SAMN04487995_2234"/>
<dbReference type="AlphaFoldDB" id="A0A1H6TGB1"/>
<dbReference type="HAMAP" id="MF_00073">
    <property type="entry name" value="NusB"/>
    <property type="match status" value="1"/>
</dbReference>
<gene>
    <name evidence="6" type="primary">nusB</name>
    <name evidence="8" type="ORF">SAMN04487995_2234</name>
</gene>
<accession>A0A1H6TGB1</accession>
<dbReference type="GO" id="GO:0003723">
    <property type="term" value="F:RNA binding"/>
    <property type="evidence" value="ECO:0007669"/>
    <property type="project" value="UniProtKB-UniRule"/>
</dbReference>
<dbReference type="GO" id="GO:0006353">
    <property type="term" value="P:DNA-templated transcription termination"/>
    <property type="evidence" value="ECO:0007669"/>
    <property type="project" value="UniProtKB-UniRule"/>
</dbReference>
<keyword evidence="2 6" id="KW-0889">Transcription antitermination</keyword>
<dbReference type="NCBIfam" id="TIGR01951">
    <property type="entry name" value="nusB"/>
    <property type="match status" value="1"/>
</dbReference>
<evidence type="ECO:0000259" key="7">
    <source>
        <dbReference type="Pfam" id="PF01029"/>
    </source>
</evidence>
<evidence type="ECO:0000256" key="6">
    <source>
        <dbReference type="HAMAP-Rule" id="MF_00073"/>
    </source>
</evidence>
<dbReference type="PANTHER" id="PTHR11078:SF3">
    <property type="entry name" value="ANTITERMINATION NUSB DOMAIN-CONTAINING PROTEIN"/>
    <property type="match status" value="1"/>
</dbReference>
<dbReference type="GO" id="GO:0031564">
    <property type="term" value="P:transcription antitermination"/>
    <property type="evidence" value="ECO:0007669"/>
    <property type="project" value="UniProtKB-KW"/>
</dbReference>
<evidence type="ECO:0000313" key="8">
    <source>
        <dbReference type="EMBL" id="SEI79123.1"/>
    </source>
</evidence>
<keyword evidence="5 6" id="KW-0804">Transcription</keyword>
<dbReference type="SUPFAM" id="SSF48013">
    <property type="entry name" value="NusB-like"/>
    <property type="match status" value="1"/>
</dbReference>
<name>A0A1H6TGB1_9BACT</name>
<comment type="similarity">
    <text evidence="1 6">Belongs to the NusB family.</text>
</comment>
<evidence type="ECO:0000256" key="4">
    <source>
        <dbReference type="ARBA" id="ARBA00023015"/>
    </source>
</evidence>
<evidence type="ECO:0000313" key="9">
    <source>
        <dbReference type="Proteomes" id="UP000199532"/>
    </source>
</evidence>
<dbReference type="EMBL" id="FNXY01000003">
    <property type="protein sequence ID" value="SEI79123.1"/>
    <property type="molecule type" value="Genomic_DNA"/>
</dbReference>
<evidence type="ECO:0000256" key="2">
    <source>
        <dbReference type="ARBA" id="ARBA00022814"/>
    </source>
</evidence>
<keyword evidence="3 6" id="KW-0694">RNA-binding</keyword>
<dbReference type="InterPro" id="IPR006027">
    <property type="entry name" value="NusB_RsmB_TIM44"/>
</dbReference>
<proteinExistence type="inferred from homology"/>
<dbReference type="Proteomes" id="UP000199532">
    <property type="component" value="Unassembled WGS sequence"/>
</dbReference>
<dbReference type="Pfam" id="PF01029">
    <property type="entry name" value="NusB"/>
    <property type="match status" value="1"/>
</dbReference>
<dbReference type="Gene3D" id="1.10.940.10">
    <property type="entry name" value="NusB-like"/>
    <property type="match status" value="1"/>
</dbReference>
<dbReference type="OrthoDB" id="9787568at2"/>
<dbReference type="GO" id="GO:0005829">
    <property type="term" value="C:cytosol"/>
    <property type="evidence" value="ECO:0007669"/>
    <property type="project" value="TreeGrafter"/>
</dbReference>
<organism evidence="8 9">
    <name type="scientific">Dyadobacter koreensis</name>
    <dbReference type="NCBI Taxonomy" id="408657"/>
    <lineage>
        <taxon>Bacteria</taxon>
        <taxon>Pseudomonadati</taxon>
        <taxon>Bacteroidota</taxon>
        <taxon>Cytophagia</taxon>
        <taxon>Cytophagales</taxon>
        <taxon>Spirosomataceae</taxon>
        <taxon>Dyadobacter</taxon>
    </lineage>
</organism>
<evidence type="ECO:0000256" key="3">
    <source>
        <dbReference type="ARBA" id="ARBA00022884"/>
    </source>
</evidence>
<sequence length="388" mass="44868">MLNRRLLRTKAVQALYARKLTADANRLLALDQIEEAFAPDLNSMEFQDKQKLTNNKHLAGAALDELIKSGELKENEEFNSDVIKVANSAYKAYKRQTEADGEKMVRRVLNETESIYVDFIRVLSMLLELAYQAKLDRERKYDDPEAPFSKNGGLNTNRVIMVLQEDKTLAEEIIRNGINWSNDMNMIRKTYREALRKDATYEEYCNKTEHTPEEDQLLVQYILRQVILKHEVPLEFLEQRDLYWVDHSELIRGLAIKTLKSGDSAETFALSPLTKDWEEDRFFVEELFKLVIEESDQYDAYLDEQLKNWELDRIALVDMIILKTALAELIHFPGIPVKVTINEFIEIAKRYSTPKSGKFINGVLDVLSVKLAAQGIIRKSGRGLIDNK</sequence>